<feature type="region of interest" description="Disordered" evidence="1">
    <location>
        <begin position="64"/>
        <end position="122"/>
    </location>
</feature>
<dbReference type="EMBL" id="LR796395">
    <property type="protein sequence ID" value="CAB4141714.1"/>
    <property type="molecule type" value="Genomic_DNA"/>
</dbReference>
<accession>A0A6J5M4J2</accession>
<proteinExistence type="predicted"/>
<gene>
    <name evidence="2" type="ORF">UFOVP424_19</name>
</gene>
<evidence type="ECO:0000256" key="1">
    <source>
        <dbReference type="SAM" id="MobiDB-lite"/>
    </source>
</evidence>
<evidence type="ECO:0000313" key="2">
    <source>
        <dbReference type="EMBL" id="CAB4141714.1"/>
    </source>
</evidence>
<organism evidence="2">
    <name type="scientific">uncultured Caudovirales phage</name>
    <dbReference type="NCBI Taxonomy" id="2100421"/>
    <lineage>
        <taxon>Viruses</taxon>
        <taxon>Duplodnaviria</taxon>
        <taxon>Heunggongvirae</taxon>
        <taxon>Uroviricota</taxon>
        <taxon>Caudoviricetes</taxon>
        <taxon>Peduoviridae</taxon>
        <taxon>Maltschvirus</taxon>
        <taxon>Maltschvirus maltsch</taxon>
    </lineage>
</organism>
<reference evidence="2" key="1">
    <citation type="submission" date="2020-04" db="EMBL/GenBank/DDBJ databases">
        <authorList>
            <person name="Chiriac C."/>
            <person name="Salcher M."/>
            <person name="Ghai R."/>
            <person name="Kavagutti S V."/>
        </authorList>
    </citation>
    <scope>NUCLEOTIDE SEQUENCE</scope>
</reference>
<protein>
    <submittedName>
        <fullName evidence="2">Uncharacterized protein</fullName>
    </submittedName>
</protein>
<feature type="compositionally biased region" description="Basic and acidic residues" evidence="1">
    <location>
        <begin position="108"/>
        <end position="122"/>
    </location>
</feature>
<feature type="compositionally biased region" description="Polar residues" evidence="1">
    <location>
        <begin position="95"/>
        <end position="107"/>
    </location>
</feature>
<sequence length="157" mass="18073">MLLLPKSFIESYLQDLDNEDRLEIMSVIFHWYMDIEPVSIKSKLVKVLFNNLLPILEGHKANYVNGGKGGAPKGNNNAKKTTNKTTETTPLVLENNHQTTPVENINNPKEKEKEKEKEKDKEKVKDIDKVIDIFDFDMFSKEAQKLADLELQRLSNK</sequence>
<name>A0A6J5M4J2_9CAUD</name>
<feature type="compositionally biased region" description="Low complexity" evidence="1">
    <location>
        <begin position="73"/>
        <end position="90"/>
    </location>
</feature>